<dbReference type="InterPro" id="IPR005066">
    <property type="entry name" value="MoCF_OxRdtse_dimer"/>
</dbReference>
<dbReference type="InterPro" id="IPR014756">
    <property type="entry name" value="Ig_E-set"/>
</dbReference>
<evidence type="ECO:0000256" key="1">
    <source>
        <dbReference type="ARBA" id="ARBA00001924"/>
    </source>
</evidence>
<dbReference type="PANTHER" id="PTHR19372:SF7">
    <property type="entry name" value="SULFITE OXIDASE, MITOCHONDRIAL"/>
    <property type="match status" value="1"/>
</dbReference>
<dbReference type="Gene3D" id="3.90.420.10">
    <property type="entry name" value="Oxidoreductase, molybdopterin-binding domain"/>
    <property type="match status" value="1"/>
</dbReference>
<evidence type="ECO:0000313" key="8">
    <source>
        <dbReference type="Proteomes" id="UP000572377"/>
    </source>
</evidence>
<dbReference type="Pfam" id="PF00174">
    <property type="entry name" value="Oxidored_molyb"/>
    <property type="match status" value="1"/>
</dbReference>
<name>A0A849L3P1_9RHOB</name>
<dbReference type="GO" id="GO:0020037">
    <property type="term" value="F:heme binding"/>
    <property type="evidence" value="ECO:0007669"/>
    <property type="project" value="TreeGrafter"/>
</dbReference>
<dbReference type="SUPFAM" id="SSF56524">
    <property type="entry name" value="Oxidoreductase molybdopterin-binding domain"/>
    <property type="match status" value="1"/>
</dbReference>
<sequence length="364" mass="39612">MPASPFDGPQPRRETVSGVFSAEEVALANRNSGAMLELLALDVTPLGAHYLLTHFDVPVIDPDTHRLRFEGAFDAPFQIGLDEIRALPQVTMPVTLECAGNGRAGMDPRPFSMPWMYEAVGTAEWTGTPLAPLIERARPRAGVVDFAFEGADHGYDKGVGHAFGRSLTPAELAGLDVLLVHQMNGQPLAPQHGAPLRIVVPGWYGMASVKWLTSITALTERYQGFQQVGTYRFRQTPDEPGAPVTTIRVKSLMVPPGVPDWITRKRLLAPGPVTLRGRAWAGSVPVARVEVLLDGCWQEATLGEPLGRHAWTGWQIDWDAAPGHHVLACRATDADGNTQPLQPEWNLSGFANNAVQCVEVFVER</sequence>
<dbReference type="GO" id="GO:0006790">
    <property type="term" value="P:sulfur compound metabolic process"/>
    <property type="evidence" value="ECO:0007669"/>
    <property type="project" value="TreeGrafter"/>
</dbReference>
<evidence type="ECO:0000259" key="5">
    <source>
        <dbReference type="Pfam" id="PF00174"/>
    </source>
</evidence>
<gene>
    <name evidence="7" type="ORF">HMH01_11065</name>
</gene>
<proteinExistence type="predicted"/>
<evidence type="ECO:0000313" key="7">
    <source>
        <dbReference type="EMBL" id="NNU80976.1"/>
    </source>
</evidence>
<evidence type="ECO:0000256" key="4">
    <source>
        <dbReference type="ARBA" id="ARBA00023002"/>
    </source>
</evidence>
<evidence type="ECO:0000256" key="2">
    <source>
        <dbReference type="ARBA" id="ARBA00022505"/>
    </source>
</evidence>
<evidence type="ECO:0000256" key="3">
    <source>
        <dbReference type="ARBA" id="ARBA00022723"/>
    </source>
</evidence>
<reference evidence="7 8" key="1">
    <citation type="submission" date="2020-05" db="EMBL/GenBank/DDBJ databases">
        <title>Gimesia benthica sp. nov., a novel planctomycete isolated from a deep-sea water sample of the Northwest Indian Ocean.</title>
        <authorList>
            <person name="Wang J."/>
            <person name="Ruan C."/>
            <person name="Song L."/>
            <person name="Zhu Y."/>
            <person name="Li A."/>
            <person name="Zheng X."/>
            <person name="Wang L."/>
            <person name="Lu Z."/>
            <person name="Huang Y."/>
            <person name="Du W."/>
            <person name="Zhou Y."/>
            <person name="Huang L."/>
            <person name="Dai X."/>
        </authorList>
    </citation>
    <scope>NUCLEOTIDE SEQUENCE [LARGE SCALE GENOMIC DNA]</scope>
    <source>
        <strain evidence="7 8">YYQ-30</strain>
    </source>
</reference>
<evidence type="ECO:0000259" key="6">
    <source>
        <dbReference type="Pfam" id="PF03404"/>
    </source>
</evidence>
<dbReference type="AlphaFoldDB" id="A0A849L3P1"/>
<keyword evidence="3" id="KW-0479">Metal-binding</keyword>
<dbReference type="InterPro" id="IPR036374">
    <property type="entry name" value="OxRdtase_Mopterin-bd_sf"/>
</dbReference>
<feature type="domain" description="Oxidoreductase molybdopterin-binding" evidence="5">
    <location>
        <begin position="54"/>
        <end position="225"/>
    </location>
</feature>
<organism evidence="7 8">
    <name type="scientific">Halovulum dunhuangense</name>
    <dbReference type="NCBI Taxonomy" id="1505036"/>
    <lineage>
        <taxon>Bacteria</taxon>
        <taxon>Pseudomonadati</taxon>
        <taxon>Pseudomonadota</taxon>
        <taxon>Alphaproteobacteria</taxon>
        <taxon>Rhodobacterales</taxon>
        <taxon>Paracoccaceae</taxon>
        <taxon>Halovulum</taxon>
    </lineage>
</organism>
<dbReference type="GO" id="GO:0030151">
    <property type="term" value="F:molybdenum ion binding"/>
    <property type="evidence" value="ECO:0007669"/>
    <property type="project" value="InterPro"/>
</dbReference>
<dbReference type="InterPro" id="IPR000572">
    <property type="entry name" value="OxRdtase_Mopterin-bd_dom"/>
</dbReference>
<dbReference type="GO" id="GO:0043546">
    <property type="term" value="F:molybdopterin cofactor binding"/>
    <property type="evidence" value="ECO:0007669"/>
    <property type="project" value="TreeGrafter"/>
</dbReference>
<dbReference type="GO" id="GO:0008482">
    <property type="term" value="F:sulfite oxidase activity"/>
    <property type="evidence" value="ECO:0007669"/>
    <property type="project" value="TreeGrafter"/>
</dbReference>
<dbReference type="Proteomes" id="UP000572377">
    <property type="component" value="Unassembled WGS sequence"/>
</dbReference>
<dbReference type="EMBL" id="JABFBC010000002">
    <property type="protein sequence ID" value="NNU80976.1"/>
    <property type="molecule type" value="Genomic_DNA"/>
</dbReference>
<accession>A0A849L3P1</accession>
<comment type="caution">
    <text evidence="7">The sequence shown here is derived from an EMBL/GenBank/DDBJ whole genome shotgun (WGS) entry which is preliminary data.</text>
</comment>
<dbReference type="Pfam" id="PF03404">
    <property type="entry name" value="Mo-co_dimer"/>
    <property type="match status" value="1"/>
</dbReference>
<keyword evidence="8" id="KW-1185">Reference proteome</keyword>
<dbReference type="Gene3D" id="2.60.40.650">
    <property type="match status" value="1"/>
</dbReference>
<keyword evidence="4" id="KW-0560">Oxidoreductase</keyword>
<comment type="cofactor">
    <cofactor evidence="1">
        <name>Mo-molybdopterin</name>
        <dbReference type="ChEBI" id="CHEBI:71302"/>
    </cofactor>
</comment>
<feature type="domain" description="Moybdenum cofactor oxidoreductase dimerisation" evidence="6">
    <location>
        <begin position="246"/>
        <end position="359"/>
    </location>
</feature>
<dbReference type="PANTHER" id="PTHR19372">
    <property type="entry name" value="SULFITE REDUCTASE"/>
    <property type="match status" value="1"/>
</dbReference>
<dbReference type="SUPFAM" id="SSF81296">
    <property type="entry name" value="E set domains"/>
    <property type="match status" value="1"/>
</dbReference>
<dbReference type="PRINTS" id="PR00407">
    <property type="entry name" value="EUMOPTERIN"/>
</dbReference>
<keyword evidence="2" id="KW-0500">Molybdenum</keyword>
<dbReference type="InterPro" id="IPR008335">
    <property type="entry name" value="Mopterin_OxRdtase_euk"/>
</dbReference>
<protein>
    <submittedName>
        <fullName evidence="7">Sulfite oxidase</fullName>
    </submittedName>
</protein>
<dbReference type="CDD" id="cd02110">
    <property type="entry name" value="SO_family_Moco_dimer"/>
    <property type="match status" value="1"/>
</dbReference>